<sequence>MASLFKAISNVVRGAKDDLAKSMADPVRDGKIAIADSEKQVAEFTTKIASLVAENKRLIKQRDEAAEEVEKFTRIAQKAAQAGNEADVRSALEMKTRADERVASLTAEVAKSEQLTSMLRDQLGKARAKVAQAKSNMTRMSARVEGAKIRTELAKASSEFNAGNSPLGALDDLEKSVQEKESEAEAWEEMVGMENQGSAADLASKYDTPASALDDEVAKLMAANKKG</sequence>
<dbReference type="Pfam" id="PF04012">
    <property type="entry name" value="PspA_IM30"/>
    <property type="match status" value="1"/>
</dbReference>
<evidence type="ECO:0000256" key="2">
    <source>
        <dbReference type="SAM" id="Coils"/>
    </source>
</evidence>
<proteinExistence type="inferred from homology"/>
<accession>A0A6C2U8V4</accession>
<comment type="similarity">
    <text evidence="1">Belongs to the PspA/Vipp/IM30 family.</text>
</comment>
<feature type="coiled-coil region" evidence="2">
    <location>
        <begin position="34"/>
        <end position="75"/>
    </location>
</feature>
<dbReference type="EMBL" id="CAAHFG010000003">
    <property type="protein sequence ID" value="VGO16490.1"/>
    <property type="molecule type" value="Genomic_DNA"/>
</dbReference>
<name>A0A6C2U8V4_PONDE</name>
<keyword evidence="2" id="KW-0175">Coiled coil</keyword>
<keyword evidence="4" id="KW-1185">Reference proteome</keyword>
<evidence type="ECO:0000256" key="1">
    <source>
        <dbReference type="ARBA" id="ARBA00043985"/>
    </source>
</evidence>
<gene>
    <name evidence="3" type="primary">ydjF</name>
    <name evidence="3" type="ORF">PDESU_05081</name>
</gene>
<evidence type="ECO:0000313" key="3">
    <source>
        <dbReference type="EMBL" id="VGO16490.1"/>
    </source>
</evidence>
<dbReference type="PANTHER" id="PTHR31088">
    <property type="entry name" value="MEMBRANE-ASSOCIATED PROTEIN VIPP1, CHLOROPLASTIC"/>
    <property type="match status" value="1"/>
</dbReference>
<dbReference type="Proteomes" id="UP000366872">
    <property type="component" value="Unassembled WGS sequence"/>
</dbReference>
<dbReference type="PANTHER" id="PTHR31088:SF6">
    <property type="entry name" value="PHAGE SHOCK PROTEIN A"/>
    <property type="match status" value="1"/>
</dbReference>
<evidence type="ECO:0000313" key="4">
    <source>
        <dbReference type="Proteomes" id="UP000366872"/>
    </source>
</evidence>
<reference evidence="3 4" key="1">
    <citation type="submission" date="2019-04" db="EMBL/GenBank/DDBJ databases">
        <authorList>
            <person name="Van Vliet M D."/>
        </authorList>
    </citation>
    <scope>NUCLEOTIDE SEQUENCE [LARGE SCALE GENOMIC DNA]</scope>
    <source>
        <strain evidence="3 4">F1</strain>
    </source>
</reference>
<protein>
    <submittedName>
        <fullName evidence="3">Phage shock protein A</fullName>
    </submittedName>
</protein>
<organism evidence="3 4">
    <name type="scientific">Pontiella desulfatans</name>
    <dbReference type="NCBI Taxonomy" id="2750659"/>
    <lineage>
        <taxon>Bacteria</taxon>
        <taxon>Pseudomonadati</taxon>
        <taxon>Kiritimatiellota</taxon>
        <taxon>Kiritimatiellia</taxon>
        <taxon>Kiritimatiellales</taxon>
        <taxon>Pontiellaceae</taxon>
        <taxon>Pontiella</taxon>
    </lineage>
</organism>
<dbReference type="InterPro" id="IPR007157">
    <property type="entry name" value="PspA_VIPP1"/>
</dbReference>
<dbReference type="RefSeq" id="WP_168442588.1">
    <property type="nucleotide sequence ID" value="NZ_CAAHFG010000003.1"/>
</dbReference>
<dbReference type="AlphaFoldDB" id="A0A6C2U8V4"/>